<dbReference type="SMART" id="SM00827">
    <property type="entry name" value="PKS_AT"/>
    <property type="match status" value="1"/>
</dbReference>
<name>A0ABX6N8Z5_9BURK</name>
<accession>A0ABX6N8Z5</accession>
<gene>
    <name evidence="2" type="ORF">HKT17_14980</name>
</gene>
<dbReference type="RefSeq" id="WP_171101161.1">
    <property type="nucleotide sequence ID" value="NZ_CP053084.1"/>
</dbReference>
<proteinExistence type="predicted"/>
<keyword evidence="3" id="KW-1185">Reference proteome</keyword>
<dbReference type="Pfam" id="PF00698">
    <property type="entry name" value="Acyl_transf_1"/>
    <property type="match status" value="1"/>
</dbReference>
<dbReference type="InterPro" id="IPR016035">
    <property type="entry name" value="Acyl_Trfase/lysoPLipase"/>
</dbReference>
<dbReference type="InterPro" id="IPR050858">
    <property type="entry name" value="Mal-CoA-ACP_Trans/PKS_FabD"/>
</dbReference>
<keyword evidence="2" id="KW-0808">Transferase</keyword>
<dbReference type="PANTHER" id="PTHR42681">
    <property type="entry name" value="MALONYL-COA-ACYL CARRIER PROTEIN TRANSACYLASE, MITOCHONDRIAL"/>
    <property type="match status" value="1"/>
</dbReference>
<dbReference type="SUPFAM" id="SSF55048">
    <property type="entry name" value="Probable ACP-binding domain of malonyl-CoA ACP transacylase"/>
    <property type="match status" value="1"/>
</dbReference>
<evidence type="ECO:0000259" key="1">
    <source>
        <dbReference type="SMART" id="SM00827"/>
    </source>
</evidence>
<feature type="domain" description="Malonyl-CoA:ACP transacylase (MAT)" evidence="1">
    <location>
        <begin position="6"/>
        <end position="299"/>
    </location>
</feature>
<protein>
    <submittedName>
        <fullName evidence="2">Acyltransferase domain-containing protein</fullName>
    </submittedName>
</protein>
<dbReference type="GO" id="GO:0016746">
    <property type="term" value="F:acyltransferase activity"/>
    <property type="evidence" value="ECO:0007669"/>
    <property type="project" value="UniProtKB-KW"/>
</dbReference>
<evidence type="ECO:0000313" key="2">
    <source>
        <dbReference type="EMBL" id="QJR30912.1"/>
    </source>
</evidence>
<dbReference type="Proteomes" id="UP000501130">
    <property type="component" value="Chromosome"/>
</dbReference>
<dbReference type="SUPFAM" id="SSF52151">
    <property type="entry name" value="FabD/lysophospholipase-like"/>
    <property type="match status" value="1"/>
</dbReference>
<reference evidence="2 3" key="1">
    <citation type="submission" date="2020-05" db="EMBL/GenBank/DDBJ databases">
        <title>Compete genome of Limnobacter sp. SAORIC-580.</title>
        <authorList>
            <person name="Song J."/>
            <person name="Cho J.-C."/>
        </authorList>
    </citation>
    <scope>NUCLEOTIDE SEQUENCE [LARGE SCALE GENOMIC DNA]</scope>
    <source>
        <strain evidence="2 3">SAORIC-580</strain>
    </source>
</reference>
<dbReference type="InterPro" id="IPR016036">
    <property type="entry name" value="Malonyl_transacylase_ACP-bd"/>
</dbReference>
<dbReference type="Gene3D" id="3.40.366.10">
    <property type="entry name" value="Malonyl-Coenzyme A Acyl Carrier Protein, domain 2"/>
    <property type="match status" value="1"/>
</dbReference>
<keyword evidence="2" id="KW-0012">Acyltransferase</keyword>
<dbReference type="InterPro" id="IPR014043">
    <property type="entry name" value="Acyl_transferase_dom"/>
</dbReference>
<dbReference type="InterPro" id="IPR001227">
    <property type="entry name" value="Ac_transferase_dom_sf"/>
</dbReference>
<dbReference type="Gene3D" id="3.30.70.250">
    <property type="entry name" value="Malonyl-CoA ACP transacylase, ACP-binding"/>
    <property type="match status" value="1"/>
</dbReference>
<sequence length="301" mass="32043">MTLCILCPGQGSQTVDMLPRLLAETLIAPHLEPLLDAMPFDAMAVSQNSELCFANAHAQPLIVASGAAVAQALQAHGIHADLSAGYSIGELTAHTVAGSLQALDGVGLAVKRAQCMDQAAPAAHGMMAVKGVRLEKLQAIALEHGLAVAIVNDEQHAVLAGPTAVMKSICKGMERELGAHVVHLNVQVPSHTTWLRDASAQFKNALDAASWRRFDCPVLSALDGSPVENRNGAIDCLARQISEPLQWARTLDLASEMGATVYFEVGPGNTLTRMVRERFPNVKARSLSEFQTFEGALNWLS</sequence>
<organism evidence="2 3">
    <name type="scientific">Limnobacter profundi</name>
    <dbReference type="NCBI Taxonomy" id="2732163"/>
    <lineage>
        <taxon>Bacteria</taxon>
        <taxon>Pseudomonadati</taxon>
        <taxon>Pseudomonadota</taxon>
        <taxon>Betaproteobacteria</taxon>
        <taxon>Burkholderiales</taxon>
        <taxon>Burkholderiaceae</taxon>
        <taxon>Limnobacter</taxon>
    </lineage>
</organism>
<evidence type="ECO:0000313" key="3">
    <source>
        <dbReference type="Proteomes" id="UP000501130"/>
    </source>
</evidence>
<dbReference type="PANTHER" id="PTHR42681:SF6">
    <property type="entry name" value="BLL0263 PROTEIN"/>
    <property type="match status" value="1"/>
</dbReference>
<dbReference type="EMBL" id="CP053084">
    <property type="protein sequence ID" value="QJR30912.1"/>
    <property type="molecule type" value="Genomic_DNA"/>
</dbReference>